<sequence>MELVQCSTAGTKTTLLLLKPRFDYRLDSPLQHFCIGLTREAVVGTHPPVPLLIKGVRPLGPLVCRILDHLHVAGRHYAFPTSSAILYRRIVCSYKISYLQVLFLFRSFKP</sequence>
<dbReference type="Proteomes" id="UP001352852">
    <property type="component" value="Unassembled WGS sequence"/>
</dbReference>
<proteinExistence type="predicted"/>
<dbReference type="EMBL" id="JAHUTJ010066973">
    <property type="protein sequence ID" value="MED6290777.1"/>
    <property type="molecule type" value="Genomic_DNA"/>
</dbReference>
<protein>
    <submittedName>
        <fullName evidence="1">Uncharacterized protein</fullName>
    </submittedName>
</protein>
<name>A0ABU7EU98_9TELE</name>
<evidence type="ECO:0000313" key="2">
    <source>
        <dbReference type="Proteomes" id="UP001352852"/>
    </source>
</evidence>
<accession>A0ABU7EU98</accession>
<gene>
    <name evidence="1" type="ORF">CHARACLAT_016923</name>
</gene>
<evidence type="ECO:0000313" key="1">
    <source>
        <dbReference type="EMBL" id="MED6290777.1"/>
    </source>
</evidence>
<comment type="caution">
    <text evidence="1">The sequence shown here is derived from an EMBL/GenBank/DDBJ whole genome shotgun (WGS) entry which is preliminary data.</text>
</comment>
<keyword evidence="2" id="KW-1185">Reference proteome</keyword>
<reference evidence="1 2" key="1">
    <citation type="submission" date="2021-06" db="EMBL/GenBank/DDBJ databases">
        <authorList>
            <person name="Palmer J.M."/>
        </authorList>
    </citation>
    <scope>NUCLEOTIDE SEQUENCE [LARGE SCALE GENOMIC DNA]</scope>
    <source>
        <strain evidence="1 2">CL_MEX2019</strain>
        <tissue evidence="1">Muscle</tissue>
    </source>
</reference>
<organism evidence="1 2">
    <name type="scientific">Characodon lateralis</name>
    <dbReference type="NCBI Taxonomy" id="208331"/>
    <lineage>
        <taxon>Eukaryota</taxon>
        <taxon>Metazoa</taxon>
        <taxon>Chordata</taxon>
        <taxon>Craniata</taxon>
        <taxon>Vertebrata</taxon>
        <taxon>Euteleostomi</taxon>
        <taxon>Actinopterygii</taxon>
        <taxon>Neopterygii</taxon>
        <taxon>Teleostei</taxon>
        <taxon>Neoteleostei</taxon>
        <taxon>Acanthomorphata</taxon>
        <taxon>Ovalentaria</taxon>
        <taxon>Atherinomorphae</taxon>
        <taxon>Cyprinodontiformes</taxon>
        <taxon>Goodeidae</taxon>
        <taxon>Characodon</taxon>
    </lineage>
</organism>